<sequence length="58" mass="6107">MCMAGDLASIDFFQINGFTGEKTDSKRTVSAVVGRHERTRGGCSAPVSLLACAALTEE</sequence>
<protein>
    <submittedName>
        <fullName evidence="1">Uncharacterized protein</fullName>
    </submittedName>
</protein>
<gene>
    <name evidence="1" type="ORF">AERO8C_120548</name>
</gene>
<reference evidence="1 2" key="1">
    <citation type="submission" date="2019-10" db="EMBL/GenBank/DDBJ databases">
        <authorList>
            <person name="Karimi E."/>
        </authorList>
    </citation>
    <scope>NUCLEOTIDE SEQUENCE [LARGE SCALE GENOMIC DNA]</scope>
    <source>
        <strain evidence="1">Aeromonas sp. 8C</strain>
    </source>
</reference>
<dbReference type="AlphaFoldDB" id="A0A653KRZ6"/>
<evidence type="ECO:0000313" key="2">
    <source>
        <dbReference type="Proteomes" id="UP000439123"/>
    </source>
</evidence>
<dbReference type="EMBL" id="CABWLC010000004">
    <property type="protein sequence ID" value="VXA82175.1"/>
    <property type="molecule type" value="Genomic_DNA"/>
</dbReference>
<accession>A0A653KRZ6</accession>
<organism evidence="1 2">
    <name type="scientific">Aeromonas veronii</name>
    <dbReference type="NCBI Taxonomy" id="654"/>
    <lineage>
        <taxon>Bacteria</taxon>
        <taxon>Pseudomonadati</taxon>
        <taxon>Pseudomonadota</taxon>
        <taxon>Gammaproteobacteria</taxon>
        <taxon>Aeromonadales</taxon>
        <taxon>Aeromonadaceae</taxon>
        <taxon>Aeromonas</taxon>
    </lineage>
</organism>
<dbReference type="Proteomes" id="UP000439123">
    <property type="component" value="Unassembled WGS sequence"/>
</dbReference>
<name>A0A653KRZ6_AERVE</name>
<evidence type="ECO:0000313" key="1">
    <source>
        <dbReference type="EMBL" id="VXA82175.1"/>
    </source>
</evidence>
<proteinExistence type="predicted"/>